<keyword evidence="2" id="KW-1185">Reference proteome</keyword>
<evidence type="ECO:0000313" key="2">
    <source>
        <dbReference type="Proteomes" id="UP001500279"/>
    </source>
</evidence>
<dbReference type="Proteomes" id="UP001500279">
    <property type="component" value="Unassembled WGS sequence"/>
</dbReference>
<evidence type="ECO:0000313" key="1">
    <source>
        <dbReference type="EMBL" id="GAA0742101.1"/>
    </source>
</evidence>
<name>A0ABP3UT67_9BURK</name>
<sequence>MDFSKMFGLFKKKQQPAMSPGAVLGRFISGAADTLSVQLAFCSLDASRYQTFLHEKFARGYLTGFFDAAIQLSGIPIMDGEDYAQLIAAGHVRLMGGSRAKAVPFTVESLDLQGDPDFDLGRQHGGREYFDFMGEKVNPMGLARVYHASQAEG</sequence>
<proteinExistence type="predicted"/>
<organism evidence="1 2">
    <name type="scientific">Ideonella azotifigens</name>
    <dbReference type="NCBI Taxonomy" id="513160"/>
    <lineage>
        <taxon>Bacteria</taxon>
        <taxon>Pseudomonadati</taxon>
        <taxon>Pseudomonadota</taxon>
        <taxon>Betaproteobacteria</taxon>
        <taxon>Burkholderiales</taxon>
        <taxon>Sphaerotilaceae</taxon>
        <taxon>Ideonella</taxon>
    </lineage>
</organism>
<dbReference type="EMBL" id="BAAAEW010000004">
    <property type="protein sequence ID" value="GAA0742101.1"/>
    <property type="molecule type" value="Genomic_DNA"/>
</dbReference>
<protein>
    <submittedName>
        <fullName evidence="1">Uncharacterized protein</fullName>
    </submittedName>
</protein>
<gene>
    <name evidence="1" type="ORF">GCM10009107_05250</name>
</gene>
<dbReference type="RefSeq" id="WP_141285793.1">
    <property type="nucleotide sequence ID" value="NZ_BAAAEW010000004.1"/>
</dbReference>
<accession>A0ABP3UT67</accession>
<comment type="caution">
    <text evidence="1">The sequence shown here is derived from an EMBL/GenBank/DDBJ whole genome shotgun (WGS) entry which is preliminary data.</text>
</comment>
<reference evidence="2" key="1">
    <citation type="journal article" date="2019" name="Int. J. Syst. Evol. Microbiol.">
        <title>The Global Catalogue of Microorganisms (GCM) 10K type strain sequencing project: providing services to taxonomists for standard genome sequencing and annotation.</title>
        <authorList>
            <consortium name="The Broad Institute Genomics Platform"/>
            <consortium name="The Broad Institute Genome Sequencing Center for Infectious Disease"/>
            <person name="Wu L."/>
            <person name="Ma J."/>
        </authorList>
    </citation>
    <scope>NUCLEOTIDE SEQUENCE [LARGE SCALE GENOMIC DNA]</scope>
    <source>
        <strain evidence="2">JCM 15503</strain>
    </source>
</reference>